<dbReference type="InterPro" id="IPR000960">
    <property type="entry name" value="Flavin_mOase"/>
</dbReference>
<evidence type="ECO:0000256" key="2">
    <source>
        <dbReference type="ARBA" id="ARBA00022827"/>
    </source>
</evidence>
<keyword evidence="3" id="KW-0521">NADP</keyword>
<dbReference type="Pfam" id="PF00743">
    <property type="entry name" value="FMO-like"/>
    <property type="match status" value="1"/>
</dbReference>
<keyword evidence="4" id="KW-0560">Oxidoreductase</keyword>
<gene>
    <name evidence="5" type="ORF">FR943_10475</name>
</gene>
<organism evidence="5 6">
    <name type="scientific">[Mycobacterium] fortunisiensis</name>
    <dbReference type="NCBI Taxonomy" id="2600579"/>
    <lineage>
        <taxon>Bacteria</taxon>
        <taxon>Bacillati</taxon>
        <taxon>Actinomycetota</taxon>
        <taxon>Actinomycetes</taxon>
        <taxon>Mycobacteriales</taxon>
        <taxon>Mycobacteriaceae</taxon>
        <taxon>Mycolicibacterium</taxon>
    </lineage>
</organism>
<keyword evidence="2" id="KW-0274">FAD</keyword>
<dbReference type="InterPro" id="IPR020946">
    <property type="entry name" value="Flavin_mOase-like"/>
</dbReference>
<reference evidence="5 6" key="1">
    <citation type="journal article" date="2021" name="Sci. Rep.">
        <title>Phenotypic and genomic hallmarks of a novel, potentially pathogenic rapidly growing Mycobacterium species related to the Mycobacterium fortuitum complex.</title>
        <authorList>
            <person name="Gharbi R."/>
            <person name="Khanna V."/>
            <person name="Frigui W."/>
            <person name="Mhenni B."/>
            <person name="Brosch R."/>
            <person name="Mardassi H."/>
        </authorList>
    </citation>
    <scope>NUCLEOTIDE SEQUENCE [LARGE SCALE GENOMIC DNA]</scope>
    <source>
        <strain evidence="5 6">TNTM28</strain>
    </source>
</reference>
<sequence>MQHSLPRTAIIGAGISGLTAGKMLKDYGVPYTTFETSDRIGGNWAFGNPNGHSSAYRSLHIDTSKHRLSFKDYPVPEHFPAFPHHSDIKAYLDAYANAFGLLEHIEFNNGVVHAARRDGGGWEIEDQAGARREFDLLVVANGHHWDPRLPEFPGTFTGETIHSHHYIDPREPLELTGKRILVVGIGNSAADITVELSSKSLQNKVTLSTRSSAWIVPKYIAGQPGDKYFKTNPYLPLSWQRKMVQLIAPVLGTDPRMYGLPAPNHKLFEAHPTQSVELPLRLGSGDVIPKPNVARLDGDTVHFDDGTSDIFDVIVYATGYNITFPFFDRDFVSAPDNHIRLYKRMFKPGMDDLVFMGFAQAIPTLFPFVECQSRLLAAYAVGRYALPSAAEMERVIDADQQLHAGHCTDRPRHTQQVDYFYYEHDIRARELPAGAKRAAAGQDSAVVGVTA</sequence>
<comment type="caution">
    <text evidence="5">The sequence shown here is derived from an EMBL/GenBank/DDBJ whole genome shotgun (WGS) entry which is preliminary data.</text>
</comment>
<evidence type="ECO:0000256" key="3">
    <source>
        <dbReference type="ARBA" id="ARBA00022857"/>
    </source>
</evidence>
<dbReference type="Proteomes" id="UP000812982">
    <property type="component" value="Unassembled WGS sequence"/>
</dbReference>
<keyword evidence="1" id="KW-0285">Flavoprotein</keyword>
<proteinExistence type="predicted"/>
<evidence type="ECO:0000313" key="5">
    <source>
        <dbReference type="EMBL" id="MBU9764265.1"/>
    </source>
</evidence>
<name>A0ABS6KKX8_9MYCO</name>
<dbReference type="PANTHER" id="PTHR23023">
    <property type="entry name" value="DIMETHYLANILINE MONOOXYGENASE"/>
    <property type="match status" value="1"/>
</dbReference>
<dbReference type="RefSeq" id="WP_217156637.1">
    <property type="nucleotide sequence ID" value="NZ_VOMB01000016.1"/>
</dbReference>
<keyword evidence="6" id="KW-1185">Reference proteome</keyword>
<evidence type="ECO:0000256" key="4">
    <source>
        <dbReference type="ARBA" id="ARBA00023002"/>
    </source>
</evidence>
<dbReference type="InterPro" id="IPR050346">
    <property type="entry name" value="FMO-like"/>
</dbReference>
<evidence type="ECO:0000256" key="1">
    <source>
        <dbReference type="ARBA" id="ARBA00022630"/>
    </source>
</evidence>
<dbReference type="PIRSF" id="PIRSF000332">
    <property type="entry name" value="FMO"/>
    <property type="match status" value="1"/>
</dbReference>
<accession>A0ABS6KKX8</accession>
<evidence type="ECO:0000313" key="6">
    <source>
        <dbReference type="Proteomes" id="UP000812982"/>
    </source>
</evidence>
<dbReference type="EMBL" id="VOMB01000016">
    <property type="protein sequence ID" value="MBU9764265.1"/>
    <property type="molecule type" value="Genomic_DNA"/>
</dbReference>
<protein>
    <submittedName>
        <fullName evidence="5">NAD(P)/FAD-dependent oxidoreductase</fullName>
    </submittedName>
</protein>